<sequence length="401" mass="45333">MEDLWETFARYWRVGEVYIPVKRDKFGRRFGFARFPDVQDAMGLLQRLDGTWFGHYKLRANISKFKRGEAGDKGTDGKTKDRVPQGRRTTNEVKTGTSFKDALYRRNGKGNTEGVLEVKVVQDNVAKLENSYVGTLKDVDGAERIQMAISMEGFQDGKMFLEIKGWDPFQRPRGRRIWVRIFGTPIHAWGWDCFEKIVWTWGRLISLDKQTQNQERLDVARAQVVVNSWDFVDQTIEIKVHGEIFTVKIVEERFGDINLGIARQAGSQMYDEGSVGETASERREIQEGGESDVGWKEGWSDEDRGDGGEAVLGETVPLGNNRQQVNIIGHSVAEERGEKDHVGDMEGTRVGAEVEKGAEDKEVLMDTMKDNEGEDLTQATREDVGESVDLCNGGISAQQRK</sequence>
<evidence type="ECO:0000256" key="1">
    <source>
        <dbReference type="PROSITE-ProRule" id="PRU00176"/>
    </source>
</evidence>
<feature type="compositionally biased region" description="Basic and acidic residues" evidence="2">
    <location>
        <begin position="68"/>
        <end position="84"/>
    </location>
</feature>
<dbReference type="GO" id="GO:0003723">
    <property type="term" value="F:RNA binding"/>
    <property type="evidence" value="ECO:0007669"/>
    <property type="project" value="UniProtKB-UniRule"/>
</dbReference>
<dbReference type="SUPFAM" id="SSF54928">
    <property type="entry name" value="RNA-binding domain, RBD"/>
    <property type="match status" value="1"/>
</dbReference>
<feature type="compositionally biased region" description="Basic and acidic residues" evidence="2">
    <location>
        <begin position="293"/>
        <end position="307"/>
    </location>
</feature>
<proteinExistence type="predicted"/>
<dbReference type="InterPro" id="IPR035979">
    <property type="entry name" value="RBD_domain_sf"/>
</dbReference>
<dbReference type="PANTHER" id="PTHR34427">
    <property type="entry name" value="DUF4283 DOMAIN PROTEIN"/>
    <property type="match status" value="1"/>
</dbReference>
<accession>A0A2Z6P7S3</accession>
<evidence type="ECO:0000313" key="4">
    <source>
        <dbReference type="EMBL" id="GAU51926.1"/>
    </source>
</evidence>
<evidence type="ECO:0000313" key="5">
    <source>
        <dbReference type="Proteomes" id="UP000242715"/>
    </source>
</evidence>
<keyword evidence="1" id="KW-0694">RNA-binding</keyword>
<evidence type="ECO:0000259" key="3">
    <source>
        <dbReference type="PROSITE" id="PS50102"/>
    </source>
</evidence>
<evidence type="ECO:0000256" key="2">
    <source>
        <dbReference type="SAM" id="MobiDB-lite"/>
    </source>
</evidence>
<feature type="region of interest" description="Disordered" evidence="2">
    <location>
        <begin position="270"/>
        <end position="308"/>
    </location>
</feature>
<dbReference type="InterPro" id="IPR012677">
    <property type="entry name" value="Nucleotide-bd_a/b_plait_sf"/>
</dbReference>
<feature type="non-terminal residue" evidence="4">
    <location>
        <position position="401"/>
    </location>
</feature>
<name>A0A2Z6P7S3_TRISU</name>
<feature type="domain" description="RRM" evidence="3">
    <location>
        <begin position="1"/>
        <end position="65"/>
    </location>
</feature>
<dbReference type="EMBL" id="DF976198">
    <property type="protein sequence ID" value="GAU51926.1"/>
    <property type="molecule type" value="Genomic_DNA"/>
</dbReference>
<dbReference type="Proteomes" id="UP000242715">
    <property type="component" value="Unassembled WGS sequence"/>
</dbReference>
<keyword evidence="5" id="KW-1185">Reference proteome</keyword>
<feature type="region of interest" description="Disordered" evidence="2">
    <location>
        <begin position="68"/>
        <end position="91"/>
    </location>
</feature>
<dbReference type="InterPro" id="IPR000504">
    <property type="entry name" value="RRM_dom"/>
</dbReference>
<dbReference type="OrthoDB" id="1749483at2759"/>
<protein>
    <recommendedName>
        <fullName evidence="3">RRM domain-containing protein</fullName>
    </recommendedName>
</protein>
<dbReference type="PANTHER" id="PTHR34427:SF5">
    <property type="entry name" value="DUF4283 DOMAIN-CONTAINING PROTEIN"/>
    <property type="match status" value="1"/>
</dbReference>
<reference evidence="5" key="1">
    <citation type="journal article" date="2017" name="Front. Plant Sci.">
        <title>Climate Clever Clovers: New Paradigm to Reduce the Environmental Footprint of Ruminants by Breeding Low Methanogenic Forages Utilizing Haplotype Variation.</title>
        <authorList>
            <person name="Kaur P."/>
            <person name="Appels R."/>
            <person name="Bayer P.E."/>
            <person name="Keeble-Gagnere G."/>
            <person name="Wang J."/>
            <person name="Hirakawa H."/>
            <person name="Shirasawa K."/>
            <person name="Vercoe P."/>
            <person name="Stefanova K."/>
            <person name="Durmic Z."/>
            <person name="Nichols P."/>
            <person name="Revell C."/>
            <person name="Isobe S.N."/>
            <person name="Edwards D."/>
            <person name="Erskine W."/>
        </authorList>
    </citation>
    <scope>NUCLEOTIDE SEQUENCE [LARGE SCALE GENOMIC DNA]</scope>
    <source>
        <strain evidence="5">cv. Daliak</strain>
    </source>
</reference>
<dbReference type="Pfam" id="PF00076">
    <property type="entry name" value="RRM_1"/>
    <property type="match status" value="1"/>
</dbReference>
<organism evidence="4 5">
    <name type="scientific">Trifolium subterraneum</name>
    <name type="common">Subterranean clover</name>
    <dbReference type="NCBI Taxonomy" id="3900"/>
    <lineage>
        <taxon>Eukaryota</taxon>
        <taxon>Viridiplantae</taxon>
        <taxon>Streptophyta</taxon>
        <taxon>Embryophyta</taxon>
        <taxon>Tracheophyta</taxon>
        <taxon>Spermatophyta</taxon>
        <taxon>Magnoliopsida</taxon>
        <taxon>eudicotyledons</taxon>
        <taxon>Gunneridae</taxon>
        <taxon>Pentapetalae</taxon>
        <taxon>rosids</taxon>
        <taxon>fabids</taxon>
        <taxon>Fabales</taxon>
        <taxon>Fabaceae</taxon>
        <taxon>Papilionoideae</taxon>
        <taxon>50 kb inversion clade</taxon>
        <taxon>NPAAA clade</taxon>
        <taxon>Hologalegina</taxon>
        <taxon>IRL clade</taxon>
        <taxon>Trifolieae</taxon>
        <taxon>Trifolium</taxon>
    </lineage>
</organism>
<dbReference type="Gene3D" id="3.30.70.330">
    <property type="match status" value="1"/>
</dbReference>
<dbReference type="PROSITE" id="PS50102">
    <property type="entry name" value="RRM"/>
    <property type="match status" value="1"/>
</dbReference>
<gene>
    <name evidence="4" type="ORF">TSUD_417090</name>
</gene>
<dbReference type="AlphaFoldDB" id="A0A2Z6P7S3"/>